<dbReference type="Gene3D" id="1.20.120.1600">
    <property type="match status" value="1"/>
</dbReference>
<keyword evidence="2" id="KW-0378">Hydrolase</keyword>
<dbReference type="EMBL" id="BARV01018887">
    <property type="protein sequence ID" value="GAI24795.1"/>
    <property type="molecule type" value="Genomic_DNA"/>
</dbReference>
<comment type="caution">
    <text evidence="4">The sequence shown here is derived from an EMBL/GenBank/DDBJ whole genome shotgun (WGS) entry which is preliminary data.</text>
</comment>
<proteinExistence type="predicted"/>
<dbReference type="Pfam" id="PF00702">
    <property type="entry name" value="Hydrolase"/>
    <property type="match status" value="1"/>
</dbReference>
<protein>
    <recommendedName>
        <fullName evidence="5">HAD family hydrolase</fullName>
    </recommendedName>
</protein>
<reference evidence="4" key="1">
    <citation type="journal article" date="2014" name="Front. Microbiol.">
        <title>High frequency of phylogenetically diverse reductive dehalogenase-homologous genes in deep subseafloor sedimentary metagenomes.</title>
        <authorList>
            <person name="Kawai M."/>
            <person name="Futagami T."/>
            <person name="Toyoda A."/>
            <person name="Takaki Y."/>
            <person name="Nishi S."/>
            <person name="Hori S."/>
            <person name="Arai W."/>
            <person name="Tsubouchi T."/>
            <person name="Morono Y."/>
            <person name="Uchiyama I."/>
            <person name="Ito T."/>
            <person name="Fujiyama A."/>
            <person name="Inagaki F."/>
            <person name="Takami H."/>
        </authorList>
    </citation>
    <scope>NUCLEOTIDE SEQUENCE</scope>
    <source>
        <strain evidence="4">Expedition CK06-06</strain>
    </source>
</reference>
<dbReference type="PANTHER" id="PTHR46470">
    <property type="entry name" value="N-ACYLNEURAMINATE-9-PHOSPHATASE"/>
    <property type="match status" value="1"/>
</dbReference>
<accession>X1NDA7</accession>
<dbReference type="Gene3D" id="3.40.50.1000">
    <property type="entry name" value="HAD superfamily/HAD-like"/>
    <property type="match status" value="1"/>
</dbReference>
<evidence type="ECO:0000256" key="1">
    <source>
        <dbReference type="ARBA" id="ARBA00001946"/>
    </source>
</evidence>
<dbReference type="AlphaFoldDB" id="X1NDA7"/>
<dbReference type="InterPro" id="IPR051400">
    <property type="entry name" value="HAD-like_hydrolase"/>
</dbReference>
<dbReference type="NCBIfam" id="TIGR01549">
    <property type="entry name" value="HAD-SF-IA-v1"/>
    <property type="match status" value="1"/>
</dbReference>
<dbReference type="GO" id="GO:0044281">
    <property type="term" value="P:small molecule metabolic process"/>
    <property type="evidence" value="ECO:0007669"/>
    <property type="project" value="UniProtKB-ARBA"/>
</dbReference>
<dbReference type="InterPro" id="IPR006439">
    <property type="entry name" value="HAD-SF_hydro_IA"/>
</dbReference>
<evidence type="ECO:0000256" key="3">
    <source>
        <dbReference type="ARBA" id="ARBA00022842"/>
    </source>
</evidence>
<dbReference type="InterPro" id="IPR036412">
    <property type="entry name" value="HAD-like_sf"/>
</dbReference>
<keyword evidence="3" id="KW-0460">Magnesium</keyword>
<sequence>MGVRITGREELWIPHSEEKLYMTKITGIRAISFDGDGSLWDFEKVMRNSLHQVLKELEQIDPEAAHLLDIDKMIEVRQRVAEEFKGRTVNLEDIRFQAFRETLKDIGRPDDTLASHLNEVYLQHRFEDIELFEDVLPTLNALRPRYSLGLLSNGNSYPERCGLNNIFQFVVFSQDYGVAKPDSRLFQIALEKAHCSKQEFLHVGDSLENDVIGAINTGIRCVWLN</sequence>
<organism evidence="4">
    <name type="scientific">marine sediment metagenome</name>
    <dbReference type="NCBI Taxonomy" id="412755"/>
    <lineage>
        <taxon>unclassified sequences</taxon>
        <taxon>metagenomes</taxon>
        <taxon>ecological metagenomes</taxon>
    </lineage>
</organism>
<evidence type="ECO:0008006" key="5">
    <source>
        <dbReference type="Google" id="ProtNLM"/>
    </source>
</evidence>
<feature type="non-terminal residue" evidence="4">
    <location>
        <position position="225"/>
    </location>
</feature>
<dbReference type="GO" id="GO:0016787">
    <property type="term" value="F:hydrolase activity"/>
    <property type="evidence" value="ECO:0007669"/>
    <property type="project" value="UniProtKB-KW"/>
</dbReference>
<dbReference type="SFLD" id="SFLDS00003">
    <property type="entry name" value="Haloacid_Dehalogenase"/>
    <property type="match status" value="1"/>
</dbReference>
<dbReference type="NCBIfam" id="TIGR01509">
    <property type="entry name" value="HAD-SF-IA-v3"/>
    <property type="match status" value="1"/>
</dbReference>
<dbReference type="SFLD" id="SFLDG01129">
    <property type="entry name" value="C1.5:_HAD__Beta-PGM__Phosphata"/>
    <property type="match status" value="1"/>
</dbReference>
<dbReference type="SUPFAM" id="SSF56784">
    <property type="entry name" value="HAD-like"/>
    <property type="match status" value="1"/>
</dbReference>
<dbReference type="InterPro" id="IPR023214">
    <property type="entry name" value="HAD_sf"/>
</dbReference>
<evidence type="ECO:0000313" key="4">
    <source>
        <dbReference type="EMBL" id="GAI24795.1"/>
    </source>
</evidence>
<name>X1NDA7_9ZZZZ</name>
<evidence type="ECO:0000256" key="2">
    <source>
        <dbReference type="ARBA" id="ARBA00022801"/>
    </source>
</evidence>
<gene>
    <name evidence="4" type="ORF">S06H3_31855</name>
</gene>
<comment type="cofactor">
    <cofactor evidence="1">
        <name>Mg(2+)</name>
        <dbReference type="ChEBI" id="CHEBI:18420"/>
    </cofactor>
</comment>